<evidence type="ECO:0000256" key="3">
    <source>
        <dbReference type="PROSITE-ProRule" id="PRU00221"/>
    </source>
</evidence>
<dbReference type="PROSITE" id="PS50294">
    <property type="entry name" value="WD_REPEATS_REGION"/>
    <property type="match status" value="1"/>
</dbReference>
<dbReference type="InterPro" id="IPR001680">
    <property type="entry name" value="WD40_rpt"/>
</dbReference>
<organism evidence="5">
    <name type="scientific">Cladocopium goreaui</name>
    <dbReference type="NCBI Taxonomy" id="2562237"/>
    <lineage>
        <taxon>Eukaryota</taxon>
        <taxon>Sar</taxon>
        <taxon>Alveolata</taxon>
        <taxon>Dinophyceae</taxon>
        <taxon>Suessiales</taxon>
        <taxon>Symbiodiniaceae</taxon>
        <taxon>Cladocopium</taxon>
    </lineage>
</organism>
<dbReference type="Gene3D" id="2.130.10.10">
    <property type="entry name" value="YVTN repeat-like/Quinoprotein amine dehydrogenase"/>
    <property type="match status" value="1"/>
</dbReference>
<dbReference type="InterPro" id="IPR051959">
    <property type="entry name" value="PAK1-Kinase_Regulator"/>
</dbReference>
<dbReference type="SMART" id="SM00320">
    <property type="entry name" value="WD40"/>
    <property type="match status" value="4"/>
</dbReference>
<sequence>MRGNGAVVSFAKSDSAAQRQEKVPCNEAVSGSGPRKRTHLFGGDCKCPPEHVVAGKSWDCGDALGNRKFSSKIGRSSCFCAPVSDCDGMVQGATRRNSYKKNPARPCKCENKDFVLEGKAPECAVFLGERYFPNTLPPQECYCHEANLKQYACSEIATGAVDTDKENGKCICPEGTFIGGEDQQCKDFYGAHLFPKRLKPGLCTCTANALRPGEGVERNLPEALASWPCTKELASPHQSSVYCCCGSCDGERKSRPQYLGMVSPTKWTKESEEIAATAATVVVGTYDGGLLGFGLEDGAGEPREPREKALGCDFVTMARLDSAQRFGYAPHVGCVKALHCTETGKLATGATDNAVRLFDLAKGVEMGELQEHEDSVSAVQFWGSNLITGSSGGQVCIWRCGDYELLLKFRGHKAAVTCLAIHPSGRVMASAGRDQRIQLWDLMRGTSAAHLSVPEAVEVLDWSPDGKSIACLSPRELVVVEVISNSVASYKDPNSAGFMRVSLTAVAWLSSQLIALGDGRGLVQIFRKDAETLTQVCRVPRDDVPGRIKSLLKVDSTLLVGLSTGQVEVWSFDTKGTLQESHFKKLRVVDTKSRLTCLAVWAPGSSEVAEALAGAGKAKRAGKPQTPKTGELPVKQKATKAEKRGKLAGKLKKKR</sequence>
<keyword evidence="2" id="KW-0677">Repeat</keyword>
<dbReference type="PROSITE" id="PS50082">
    <property type="entry name" value="WD_REPEATS_2"/>
    <property type="match status" value="1"/>
</dbReference>
<dbReference type="EMBL" id="CAMXCT010003458">
    <property type="protein sequence ID" value="CAI4004613.1"/>
    <property type="molecule type" value="Genomic_DNA"/>
</dbReference>
<keyword evidence="8" id="KW-1185">Reference proteome</keyword>
<evidence type="ECO:0000256" key="1">
    <source>
        <dbReference type="ARBA" id="ARBA00022574"/>
    </source>
</evidence>
<dbReference type="Proteomes" id="UP001152797">
    <property type="component" value="Unassembled WGS sequence"/>
</dbReference>
<keyword evidence="7" id="KW-0418">Kinase</keyword>
<keyword evidence="7" id="KW-0808">Transferase</keyword>
<reference evidence="6" key="2">
    <citation type="submission" date="2024-04" db="EMBL/GenBank/DDBJ databases">
        <authorList>
            <person name="Chen Y."/>
            <person name="Shah S."/>
            <person name="Dougan E. K."/>
            <person name="Thang M."/>
            <person name="Chan C."/>
        </authorList>
    </citation>
    <scope>NUCLEOTIDE SEQUENCE [LARGE SCALE GENOMIC DNA]</scope>
</reference>
<dbReference type="AlphaFoldDB" id="A0A9P1G918"/>
<dbReference type="PANTHER" id="PTHR44675">
    <property type="entry name" value="PAK1 INTERACTING PROTEIN 1"/>
    <property type="match status" value="1"/>
</dbReference>
<protein>
    <submittedName>
        <fullName evidence="7">P21-activated protein kinase-interacting protein 1-like (PAK1-interacting protein 1-like)</fullName>
    </submittedName>
</protein>
<dbReference type="SUPFAM" id="SSF50978">
    <property type="entry name" value="WD40 repeat-like"/>
    <property type="match status" value="1"/>
</dbReference>
<dbReference type="InterPro" id="IPR015943">
    <property type="entry name" value="WD40/YVTN_repeat-like_dom_sf"/>
</dbReference>
<evidence type="ECO:0000313" key="5">
    <source>
        <dbReference type="EMBL" id="CAI4004613.1"/>
    </source>
</evidence>
<name>A0A9P1G918_9DINO</name>
<dbReference type="PROSITE" id="PS00678">
    <property type="entry name" value="WD_REPEATS_1"/>
    <property type="match status" value="1"/>
</dbReference>
<evidence type="ECO:0000256" key="2">
    <source>
        <dbReference type="ARBA" id="ARBA00022737"/>
    </source>
</evidence>
<reference evidence="5" key="1">
    <citation type="submission" date="2022-10" db="EMBL/GenBank/DDBJ databases">
        <authorList>
            <person name="Chen Y."/>
            <person name="Dougan E. K."/>
            <person name="Chan C."/>
            <person name="Rhodes N."/>
            <person name="Thang M."/>
        </authorList>
    </citation>
    <scope>NUCLEOTIDE SEQUENCE</scope>
</reference>
<evidence type="ECO:0000313" key="7">
    <source>
        <dbReference type="EMBL" id="CAL4791925.1"/>
    </source>
</evidence>
<keyword evidence="1 3" id="KW-0853">WD repeat</keyword>
<proteinExistence type="predicted"/>
<dbReference type="EMBL" id="CAMXCT030003458">
    <property type="protein sequence ID" value="CAL4791925.1"/>
    <property type="molecule type" value="Genomic_DNA"/>
</dbReference>
<dbReference type="PANTHER" id="PTHR44675:SF1">
    <property type="entry name" value="P21-ACTIVATED PROTEIN KINASE-INTERACTING PROTEIN 1"/>
    <property type="match status" value="1"/>
</dbReference>
<dbReference type="EMBL" id="CAMXCT020003458">
    <property type="protein sequence ID" value="CAL1157988.1"/>
    <property type="molecule type" value="Genomic_DNA"/>
</dbReference>
<comment type="caution">
    <text evidence="5">The sequence shown here is derived from an EMBL/GenBank/DDBJ whole genome shotgun (WGS) entry which is preliminary data.</text>
</comment>
<dbReference type="InterPro" id="IPR036322">
    <property type="entry name" value="WD40_repeat_dom_sf"/>
</dbReference>
<evidence type="ECO:0000313" key="6">
    <source>
        <dbReference type="EMBL" id="CAL1157988.1"/>
    </source>
</evidence>
<dbReference type="GO" id="GO:0016301">
    <property type="term" value="F:kinase activity"/>
    <property type="evidence" value="ECO:0007669"/>
    <property type="project" value="UniProtKB-KW"/>
</dbReference>
<dbReference type="Pfam" id="PF00400">
    <property type="entry name" value="WD40"/>
    <property type="match status" value="2"/>
</dbReference>
<accession>A0A9P1G918</accession>
<dbReference type="OrthoDB" id="308449at2759"/>
<feature type="region of interest" description="Disordered" evidence="4">
    <location>
        <begin position="614"/>
        <end position="655"/>
    </location>
</feature>
<feature type="compositionally biased region" description="Basic residues" evidence="4">
    <location>
        <begin position="646"/>
        <end position="655"/>
    </location>
</feature>
<evidence type="ECO:0000256" key="4">
    <source>
        <dbReference type="SAM" id="MobiDB-lite"/>
    </source>
</evidence>
<evidence type="ECO:0000313" key="8">
    <source>
        <dbReference type="Proteomes" id="UP001152797"/>
    </source>
</evidence>
<gene>
    <name evidence="5" type="ORF">C1SCF055_LOCUS30389</name>
</gene>
<feature type="repeat" description="WD" evidence="3">
    <location>
        <begin position="409"/>
        <end position="450"/>
    </location>
</feature>
<dbReference type="InterPro" id="IPR019775">
    <property type="entry name" value="WD40_repeat_CS"/>
</dbReference>